<dbReference type="Gene3D" id="3.60.10.10">
    <property type="entry name" value="Endonuclease/exonuclease/phosphatase"/>
    <property type="match status" value="1"/>
</dbReference>
<keyword evidence="2" id="KW-0695">RNA-directed DNA polymerase</keyword>
<dbReference type="Proteomes" id="UP000325315">
    <property type="component" value="Unassembled WGS sequence"/>
</dbReference>
<proteinExistence type="predicted"/>
<dbReference type="AlphaFoldDB" id="A0A5B6WSX4"/>
<dbReference type="PANTHER" id="PTHR35218:SF9">
    <property type="entry name" value="ENDONUCLEASE_EXONUCLEASE_PHOSPHATASE DOMAIN-CONTAINING PROTEIN"/>
    <property type="match status" value="1"/>
</dbReference>
<sequence>MKSLCWNVRGLGSSRAVRRLRFLIKQHHPQLVFLMETKLNKQRMGTVRRRCGFDFGIEVEAEGSKGGLCLAWKKDLDVKLKSFSKWHIDVLIKEENVEEDWKFTGFYGSPYSKDKNLVWDLLKRLAQESDYPWLVEGDFNEILYSFEKCGGIPRDSKRMEVFRETLVDCQLYDIGFSGVSYTWERGNLPETNIRERLDRGVANEKWLTLFLSNTLQHLPYSISDHCPLLLETNKRVTFTGGRKFHFEAWWTMEESLENVIRESWKKLMKELEVLAGGIETMIQWLNSLILKFI</sequence>
<dbReference type="PANTHER" id="PTHR35218">
    <property type="entry name" value="RNASE H DOMAIN-CONTAINING PROTEIN"/>
    <property type="match status" value="1"/>
</dbReference>
<keyword evidence="2" id="KW-0808">Transferase</keyword>
<feature type="domain" description="Endonuclease/exonuclease/phosphatase" evidence="1">
    <location>
        <begin position="5"/>
        <end position="225"/>
    </location>
</feature>
<comment type="caution">
    <text evidence="2">The sequence shown here is derived from an EMBL/GenBank/DDBJ whole genome shotgun (WGS) entry which is preliminary data.</text>
</comment>
<keyword evidence="2" id="KW-0548">Nucleotidyltransferase</keyword>
<evidence type="ECO:0000313" key="2">
    <source>
        <dbReference type="EMBL" id="KAA3484396.1"/>
    </source>
</evidence>
<dbReference type="SUPFAM" id="SSF56219">
    <property type="entry name" value="DNase I-like"/>
    <property type="match status" value="1"/>
</dbReference>
<evidence type="ECO:0000259" key="1">
    <source>
        <dbReference type="Pfam" id="PF03372"/>
    </source>
</evidence>
<accession>A0A5B6WSX4</accession>
<dbReference type="InterPro" id="IPR036691">
    <property type="entry name" value="Endo/exonu/phosph_ase_sf"/>
</dbReference>
<dbReference type="InterPro" id="IPR005135">
    <property type="entry name" value="Endo/exonuclease/phosphatase"/>
</dbReference>
<evidence type="ECO:0000313" key="3">
    <source>
        <dbReference type="Proteomes" id="UP000325315"/>
    </source>
</evidence>
<dbReference type="EMBL" id="SMMG02000002">
    <property type="protein sequence ID" value="KAA3484396.1"/>
    <property type="molecule type" value="Genomic_DNA"/>
</dbReference>
<dbReference type="GO" id="GO:0003964">
    <property type="term" value="F:RNA-directed DNA polymerase activity"/>
    <property type="evidence" value="ECO:0007669"/>
    <property type="project" value="UniProtKB-KW"/>
</dbReference>
<dbReference type="OrthoDB" id="983824at2759"/>
<dbReference type="Pfam" id="PF03372">
    <property type="entry name" value="Exo_endo_phos"/>
    <property type="match status" value="1"/>
</dbReference>
<reference evidence="3" key="1">
    <citation type="journal article" date="2019" name="Plant Biotechnol. J.">
        <title>Genome sequencing of the Australian wild diploid species Gossypium australe highlights disease resistance and delayed gland morphogenesis.</title>
        <authorList>
            <person name="Cai Y."/>
            <person name="Cai X."/>
            <person name="Wang Q."/>
            <person name="Wang P."/>
            <person name="Zhang Y."/>
            <person name="Cai C."/>
            <person name="Xu Y."/>
            <person name="Wang K."/>
            <person name="Zhou Z."/>
            <person name="Wang C."/>
            <person name="Geng S."/>
            <person name="Li B."/>
            <person name="Dong Q."/>
            <person name="Hou Y."/>
            <person name="Wang H."/>
            <person name="Ai P."/>
            <person name="Liu Z."/>
            <person name="Yi F."/>
            <person name="Sun M."/>
            <person name="An G."/>
            <person name="Cheng J."/>
            <person name="Zhang Y."/>
            <person name="Shi Q."/>
            <person name="Xie Y."/>
            <person name="Shi X."/>
            <person name="Chang Y."/>
            <person name="Huang F."/>
            <person name="Chen Y."/>
            <person name="Hong S."/>
            <person name="Mi L."/>
            <person name="Sun Q."/>
            <person name="Zhang L."/>
            <person name="Zhou B."/>
            <person name="Peng R."/>
            <person name="Zhang X."/>
            <person name="Liu F."/>
        </authorList>
    </citation>
    <scope>NUCLEOTIDE SEQUENCE [LARGE SCALE GENOMIC DNA]</scope>
    <source>
        <strain evidence="3">cv. PA1801</strain>
    </source>
</reference>
<keyword evidence="3" id="KW-1185">Reference proteome</keyword>
<gene>
    <name evidence="2" type="ORF">EPI10_006480</name>
</gene>
<organism evidence="2 3">
    <name type="scientific">Gossypium australe</name>
    <dbReference type="NCBI Taxonomy" id="47621"/>
    <lineage>
        <taxon>Eukaryota</taxon>
        <taxon>Viridiplantae</taxon>
        <taxon>Streptophyta</taxon>
        <taxon>Embryophyta</taxon>
        <taxon>Tracheophyta</taxon>
        <taxon>Spermatophyta</taxon>
        <taxon>Magnoliopsida</taxon>
        <taxon>eudicotyledons</taxon>
        <taxon>Gunneridae</taxon>
        <taxon>Pentapetalae</taxon>
        <taxon>rosids</taxon>
        <taxon>malvids</taxon>
        <taxon>Malvales</taxon>
        <taxon>Malvaceae</taxon>
        <taxon>Malvoideae</taxon>
        <taxon>Gossypium</taxon>
    </lineage>
</organism>
<name>A0A5B6WSX4_9ROSI</name>
<protein>
    <submittedName>
        <fullName evidence="2">Reverse transcriptase</fullName>
    </submittedName>
</protein>